<organism evidence="2 3">
    <name type="scientific">Frankliniella occidentalis</name>
    <name type="common">Western flower thrips</name>
    <name type="synonym">Euthrips occidentalis</name>
    <dbReference type="NCBI Taxonomy" id="133901"/>
    <lineage>
        <taxon>Eukaryota</taxon>
        <taxon>Metazoa</taxon>
        <taxon>Ecdysozoa</taxon>
        <taxon>Arthropoda</taxon>
        <taxon>Hexapoda</taxon>
        <taxon>Insecta</taxon>
        <taxon>Pterygota</taxon>
        <taxon>Neoptera</taxon>
        <taxon>Paraneoptera</taxon>
        <taxon>Thysanoptera</taxon>
        <taxon>Terebrantia</taxon>
        <taxon>Thripoidea</taxon>
        <taxon>Thripidae</taxon>
        <taxon>Frankliniella</taxon>
    </lineage>
</organism>
<feature type="compositionally biased region" description="Pro residues" evidence="1">
    <location>
        <begin position="49"/>
        <end position="68"/>
    </location>
</feature>
<name>A0A9C6TZP5_FRAOC</name>
<dbReference type="RefSeq" id="XP_052123340.1">
    <property type="nucleotide sequence ID" value="XM_052267380.1"/>
</dbReference>
<feature type="region of interest" description="Disordered" evidence="1">
    <location>
        <begin position="41"/>
        <end position="68"/>
    </location>
</feature>
<dbReference type="GeneID" id="127749375"/>
<sequence>MFRPTTYATAPLYLSERGVNLNGLVSFADSLQRFTPITGAVAGRGADLSPPPGPPPSPAAQPPGRPVALPPCRPVALPPCRPAALPPCRPAALPRALLEEALN</sequence>
<evidence type="ECO:0000256" key="1">
    <source>
        <dbReference type="SAM" id="MobiDB-lite"/>
    </source>
</evidence>
<reference evidence="3" key="1">
    <citation type="submission" date="2025-08" db="UniProtKB">
        <authorList>
            <consortium name="RefSeq"/>
        </authorList>
    </citation>
    <scope>IDENTIFICATION</scope>
    <source>
        <tissue evidence="3">Whole organism</tissue>
    </source>
</reference>
<protein>
    <submittedName>
        <fullName evidence="3">WW domain-binding protein 11-like</fullName>
    </submittedName>
</protein>
<accession>A0A9C6TZP5</accession>
<dbReference type="Proteomes" id="UP000504606">
    <property type="component" value="Unplaced"/>
</dbReference>
<dbReference type="KEGG" id="foc:127749375"/>
<proteinExistence type="predicted"/>
<keyword evidence="2" id="KW-1185">Reference proteome</keyword>
<dbReference type="AlphaFoldDB" id="A0A9C6TZP5"/>
<gene>
    <name evidence="3" type="primary">LOC127749375</name>
</gene>
<evidence type="ECO:0000313" key="2">
    <source>
        <dbReference type="Proteomes" id="UP000504606"/>
    </source>
</evidence>
<evidence type="ECO:0000313" key="3">
    <source>
        <dbReference type="RefSeq" id="XP_052123340.1"/>
    </source>
</evidence>